<dbReference type="SUPFAM" id="SSF51197">
    <property type="entry name" value="Clavaminate synthase-like"/>
    <property type="match status" value="1"/>
</dbReference>
<dbReference type="Proteomes" id="UP000030669">
    <property type="component" value="Unassembled WGS sequence"/>
</dbReference>
<dbReference type="KEGG" id="gtr:GLOTRDRAFT_134590"/>
<evidence type="ECO:0000313" key="1">
    <source>
        <dbReference type="EMBL" id="EPQ49805.1"/>
    </source>
</evidence>
<dbReference type="RefSeq" id="XP_007871739.1">
    <property type="nucleotide sequence ID" value="XM_007873548.1"/>
</dbReference>
<sequence length="474" mass="52745">MAAAPDALNPDESGEALVFSFDINSMCCDSMYPTPDESSKVVARVKEKLAIGVPVLIRGFKLPGPQYKFDRPSMEQYKSSLHNPVVFQDAAKRSKYVRSLKDAGYNSSDDEAAESSGDEGTPPKIYGELPLGEFIDKATSTRICGNLLDSYAPDHSGMPWFIGLMNEQNHAMFQNRLYNLALPCKAGTKRRKLEDAAELAGPQLMHPDTYQLVMWDLITHGGFVSHTHHDAGGAATWMAIRDGAKFWTLIKMKTDGLVSREQVQQRFKRATKSLPKLLEKYHDEVEQIGTVCLVPGDILIQPPNIMHCVYTPVKTVATGGHFYCYDLCHLTELSLDIDRKYGHVTTNQAHPSVLRLIGNLALALPNRWDKPLRKIPFLALALMVLDSNKYEGNSKGQGSAQYYPQGRYMREIKGESAYAKQVINCVLDFNGIPGDVPSMHSLIHKRPGKDINSPGDEYVDLSCLKSFEFVSVVQ</sequence>
<organism evidence="1 2">
    <name type="scientific">Gloeophyllum trabeum (strain ATCC 11539 / FP-39264 / Madison 617)</name>
    <name type="common">Brown rot fungus</name>
    <dbReference type="NCBI Taxonomy" id="670483"/>
    <lineage>
        <taxon>Eukaryota</taxon>
        <taxon>Fungi</taxon>
        <taxon>Dikarya</taxon>
        <taxon>Basidiomycota</taxon>
        <taxon>Agaricomycotina</taxon>
        <taxon>Agaricomycetes</taxon>
        <taxon>Gloeophyllales</taxon>
        <taxon>Gloeophyllaceae</taxon>
        <taxon>Gloeophyllum</taxon>
    </lineage>
</organism>
<name>S7R5Z9_GLOTA</name>
<dbReference type="AlphaFoldDB" id="S7R5Z9"/>
<dbReference type="HOGENOM" id="CLU_546349_0_0_1"/>
<evidence type="ECO:0000313" key="2">
    <source>
        <dbReference type="Proteomes" id="UP000030669"/>
    </source>
</evidence>
<keyword evidence="2" id="KW-1185">Reference proteome</keyword>
<evidence type="ECO:0008006" key="3">
    <source>
        <dbReference type="Google" id="ProtNLM"/>
    </source>
</evidence>
<proteinExistence type="predicted"/>
<gene>
    <name evidence="1" type="ORF">GLOTRDRAFT_134590</name>
</gene>
<dbReference type="Gene3D" id="2.60.120.650">
    <property type="entry name" value="Cupin"/>
    <property type="match status" value="1"/>
</dbReference>
<dbReference type="eggNOG" id="ENOG502SGPP">
    <property type="taxonomic scope" value="Eukaryota"/>
</dbReference>
<protein>
    <recommendedName>
        <fullName evidence="3">JmjC domain-containing protein</fullName>
    </recommendedName>
</protein>
<dbReference type="OrthoDB" id="4161428at2759"/>
<dbReference type="EMBL" id="KB469606">
    <property type="protein sequence ID" value="EPQ49805.1"/>
    <property type="molecule type" value="Genomic_DNA"/>
</dbReference>
<dbReference type="GeneID" id="19303100"/>
<reference evidence="1 2" key="1">
    <citation type="journal article" date="2012" name="Science">
        <title>The Paleozoic origin of enzymatic lignin decomposition reconstructed from 31 fungal genomes.</title>
        <authorList>
            <person name="Floudas D."/>
            <person name="Binder M."/>
            <person name="Riley R."/>
            <person name="Barry K."/>
            <person name="Blanchette R.A."/>
            <person name="Henrissat B."/>
            <person name="Martinez A.T."/>
            <person name="Otillar R."/>
            <person name="Spatafora J.W."/>
            <person name="Yadav J.S."/>
            <person name="Aerts A."/>
            <person name="Benoit I."/>
            <person name="Boyd A."/>
            <person name="Carlson A."/>
            <person name="Copeland A."/>
            <person name="Coutinho P.M."/>
            <person name="de Vries R.P."/>
            <person name="Ferreira P."/>
            <person name="Findley K."/>
            <person name="Foster B."/>
            <person name="Gaskell J."/>
            <person name="Glotzer D."/>
            <person name="Gorecki P."/>
            <person name="Heitman J."/>
            <person name="Hesse C."/>
            <person name="Hori C."/>
            <person name="Igarashi K."/>
            <person name="Jurgens J.A."/>
            <person name="Kallen N."/>
            <person name="Kersten P."/>
            <person name="Kohler A."/>
            <person name="Kuees U."/>
            <person name="Kumar T.K.A."/>
            <person name="Kuo A."/>
            <person name="LaButti K."/>
            <person name="Larrondo L.F."/>
            <person name="Lindquist E."/>
            <person name="Ling A."/>
            <person name="Lombard V."/>
            <person name="Lucas S."/>
            <person name="Lundell T."/>
            <person name="Martin R."/>
            <person name="McLaughlin D.J."/>
            <person name="Morgenstern I."/>
            <person name="Morin E."/>
            <person name="Murat C."/>
            <person name="Nagy L.G."/>
            <person name="Nolan M."/>
            <person name="Ohm R.A."/>
            <person name="Patyshakuliyeva A."/>
            <person name="Rokas A."/>
            <person name="Ruiz-Duenas F.J."/>
            <person name="Sabat G."/>
            <person name="Salamov A."/>
            <person name="Samejima M."/>
            <person name="Schmutz J."/>
            <person name="Slot J.C."/>
            <person name="St John F."/>
            <person name="Stenlid J."/>
            <person name="Sun H."/>
            <person name="Sun S."/>
            <person name="Syed K."/>
            <person name="Tsang A."/>
            <person name="Wiebenga A."/>
            <person name="Young D."/>
            <person name="Pisabarro A."/>
            <person name="Eastwood D.C."/>
            <person name="Martin F."/>
            <person name="Cullen D."/>
            <person name="Grigoriev I.V."/>
            <person name="Hibbett D.S."/>
        </authorList>
    </citation>
    <scope>NUCLEOTIDE SEQUENCE [LARGE SCALE GENOMIC DNA]</scope>
    <source>
        <strain evidence="1 2">ATCC 11539</strain>
    </source>
</reference>
<accession>S7R5Z9</accession>